<evidence type="ECO:0000259" key="1">
    <source>
        <dbReference type="Pfam" id="PF01385"/>
    </source>
</evidence>
<evidence type="ECO:0000259" key="2">
    <source>
        <dbReference type="Pfam" id="PF12323"/>
    </source>
</evidence>
<sequence length="291" mass="34280">MWKPRQTDEPTLTRTYKHRIHPTNGQVTALENTFSMCRYLWNRSLAERRDAYEQTGERVSYFTQQNRLPELKEERPWFKGVHSQVLQDVLRRLDKSFDAFFRRVKEGAEEPGYPRFKKRGQWASITYPQYCKLPSGALDIPKIGRVRCVLHRPLPKNAHLKTMTVMKEAANRWFVSFSFEIPAILNAPPDESRDFIGIDLGCIDLYYASDESHVEAPRHFRAAQANLKKLQRRFSKAKKRTPRWRHLLRALGKAHAKVRRKRQAFLHDEANKLLERTDVVVCEDLKIGYCQ</sequence>
<dbReference type="EMBL" id="AZHX01001362">
    <property type="protein sequence ID" value="ETX03878.1"/>
    <property type="molecule type" value="Genomic_DNA"/>
</dbReference>
<dbReference type="Proteomes" id="UP000019140">
    <property type="component" value="Unassembled WGS sequence"/>
</dbReference>
<feature type="domain" description="Transposase putative helix-turn-helix" evidence="2">
    <location>
        <begin position="13"/>
        <end position="56"/>
    </location>
</feature>
<accession>W4M179</accession>
<evidence type="ECO:0000313" key="4">
    <source>
        <dbReference type="Proteomes" id="UP000019140"/>
    </source>
</evidence>
<comment type="caution">
    <text evidence="3">The sequence shown here is derived from an EMBL/GenBank/DDBJ whole genome shotgun (WGS) entry which is preliminary data.</text>
</comment>
<keyword evidence="4" id="KW-1185">Reference proteome</keyword>
<dbReference type="InterPro" id="IPR001959">
    <property type="entry name" value="Transposase"/>
</dbReference>
<dbReference type="Pfam" id="PF12323">
    <property type="entry name" value="HTH_OrfB_IS605"/>
    <property type="match status" value="1"/>
</dbReference>
<dbReference type="Pfam" id="PF01385">
    <property type="entry name" value="OrfB_IS605"/>
    <property type="match status" value="1"/>
</dbReference>
<feature type="domain" description="Probable transposase IS891/IS1136/IS1341" evidence="1">
    <location>
        <begin position="187"/>
        <end position="289"/>
    </location>
</feature>
<feature type="non-terminal residue" evidence="3">
    <location>
        <position position="291"/>
    </location>
</feature>
<dbReference type="InterPro" id="IPR021027">
    <property type="entry name" value="Transposase_put_HTH"/>
</dbReference>
<evidence type="ECO:0008006" key="5">
    <source>
        <dbReference type="Google" id="ProtNLM"/>
    </source>
</evidence>
<dbReference type="NCBIfam" id="NF040570">
    <property type="entry name" value="guided_TnpB"/>
    <property type="match status" value="1"/>
</dbReference>
<name>W4M179_9BACT</name>
<dbReference type="HOGENOM" id="CLU_032903_0_1_7"/>
<dbReference type="AlphaFoldDB" id="W4M179"/>
<proteinExistence type="predicted"/>
<protein>
    <recommendedName>
        <fullName evidence="5">Transposase</fullName>
    </recommendedName>
</protein>
<gene>
    <name evidence="3" type="ORF">ETSY2_32025</name>
</gene>
<reference evidence="3 4" key="1">
    <citation type="journal article" date="2014" name="Nature">
        <title>An environmental bacterial taxon with a large and distinct metabolic repertoire.</title>
        <authorList>
            <person name="Wilson M.C."/>
            <person name="Mori T."/>
            <person name="Ruckert C."/>
            <person name="Uria A.R."/>
            <person name="Helf M.J."/>
            <person name="Takada K."/>
            <person name="Gernert C."/>
            <person name="Steffens U.A."/>
            <person name="Heycke N."/>
            <person name="Schmitt S."/>
            <person name="Rinke C."/>
            <person name="Helfrich E.J."/>
            <person name="Brachmann A.O."/>
            <person name="Gurgui C."/>
            <person name="Wakimoto T."/>
            <person name="Kracht M."/>
            <person name="Crusemann M."/>
            <person name="Hentschel U."/>
            <person name="Abe I."/>
            <person name="Matsunaga S."/>
            <person name="Kalinowski J."/>
            <person name="Takeyama H."/>
            <person name="Piel J."/>
        </authorList>
    </citation>
    <scope>NUCLEOTIDE SEQUENCE [LARGE SCALE GENOMIC DNA]</scope>
    <source>
        <strain evidence="4">TSY2</strain>
    </source>
</reference>
<organism evidence="3 4">
    <name type="scientific">Candidatus Entotheonella gemina</name>
    <dbReference type="NCBI Taxonomy" id="1429439"/>
    <lineage>
        <taxon>Bacteria</taxon>
        <taxon>Pseudomonadati</taxon>
        <taxon>Nitrospinota/Tectimicrobiota group</taxon>
        <taxon>Candidatus Tectimicrobiota</taxon>
        <taxon>Candidatus Entotheonellia</taxon>
        <taxon>Candidatus Entotheonellales</taxon>
        <taxon>Candidatus Entotheonellaceae</taxon>
        <taxon>Candidatus Entotheonella</taxon>
    </lineage>
</organism>
<evidence type="ECO:0000313" key="3">
    <source>
        <dbReference type="EMBL" id="ETX03878.1"/>
    </source>
</evidence>